<dbReference type="RefSeq" id="WP_220226943.1">
    <property type="nucleotide sequence ID" value="NZ_JAICBX010000001.1"/>
</dbReference>
<name>A0AAE2ZGN6_9HYPH</name>
<dbReference type="PANTHER" id="PTHR43820">
    <property type="entry name" value="HIGH-AFFINITY BRANCHED-CHAIN AMINO ACID TRANSPORT ATP-BINDING PROTEIN LIVF"/>
    <property type="match status" value="1"/>
</dbReference>
<comment type="similarity">
    <text evidence="1">Belongs to the ABC transporter superfamily.</text>
</comment>
<dbReference type="InterPro" id="IPR003439">
    <property type="entry name" value="ABC_transporter-like_ATP-bd"/>
</dbReference>
<keyword evidence="2" id="KW-0813">Transport</keyword>
<dbReference type="InterPro" id="IPR017871">
    <property type="entry name" value="ABC_transporter-like_CS"/>
</dbReference>
<reference evidence="7" key="1">
    <citation type="submission" date="2021-08" db="EMBL/GenBank/DDBJ databases">
        <title>Hoeflea bacterium WL0058 sp. nov., isolated from the sediment.</title>
        <authorList>
            <person name="Wang L."/>
            <person name="Zhang D."/>
        </authorList>
    </citation>
    <scope>NUCLEOTIDE SEQUENCE</scope>
    <source>
        <strain evidence="7">WL0058</strain>
    </source>
</reference>
<dbReference type="SMART" id="SM00382">
    <property type="entry name" value="AAA"/>
    <property type="match status" value="1"/>
</dbReference>
<evidence type="ECO:0000256" key="5">
    <source>
        <dbReference type="ARBA" id="ARBA00022970"/>
    </source>
</evidence>
<keyword evidence="3" id="KW-0547">Nucleotide-binding</keyword>
<proteinExistence type="inferred from homology"/>
<dbReference type="GO" id="GO:0015658">
    <property type="term" value="F:branched-chain amino acid transmembrane transporter activity"/>
    <property type="evidence" value="ECO:0007669"/>
    <property type="project" value="TreeGrafter"/>
</dbReference>
<gene>
    <name evidence="7" type="ORF">K1W69_03505</name>
</gene>
<keyword evidence="5" id="KW-0029">Amino-acid transport</keyword>
<dbReference type="InterPro" id="IPR052156">
    <property type="entry name" value="BCAA_Transport_ATP-bd_LivF"/>
</dbReference>
<feature type="domain" description="ABC transporter" evidence="6">
    <location>
        <begin position="2"/>
        <end position="237"/>
    </location>
</feature>
<evidence type="ECO:0000256" key="4">
    <source>
        <dbReference type="ARBA" id="ARBA00022840"/>
    </source>
</evidence>
<dbReference type="PROSITE" id="PS00211">
    <property type="entry name" value="ABC_TRANSPORTER_1"/>
    <property type="match status" value="1"/>
</dbReference>
<evidence type="ECO:0000313" key="7">
    <source>
        <dbReference type="EMBL" id="MBW8636243.1"/>
    </source>
</evidence>
<evidence type="ECO:0000256" key="2">
    <source>
        <dbReference type="ARBA" id="ARBA00022448"/>
    </source>
</evidence>
<dbReference type="Gene3D" id="3.40.50.300">
    <property type="entry name" value="P-loop containing nucleotide triphosphate hydrolases"/>
    <property type="match status" value="1"/>
</dbReference>
<comment type="caution">
    <text evidence="7">The sequence shown here is derived from an EMBL/GenBank/DDBJ whole genome shotgun (WGS) entry which is preliminary data.</text>
</comment>
<dbReference type="PANTHER" id="PTHR43820:SF4">
    <property type="entry name" value="HIGH-AFFINITY BRANCHED-CHAIN AMINO ACID TRANSPORT ATP-BINDING PROTEIN LIVF"/>
    <property type="match status" value="1"/>
</dbReference>
<organism evidence="7 8">
    <name type="scientific">Flavimaribacter sediminis</name>
    <dbReference type="NCBI Taxonomy" id="2865987"/>
    <lineage>
        <taxon>Bacteria</taxon>
        <taxon>Pseudomonadati</taxon>
        <taxon>Pseudomonadota</taxon>
        <taxon>Alphaproteobacteria</taxon>
        <taxon>Hyphomicrobiales</taxon>
        <taxon>Rhizobiaceae</taxon>
        <taxon>Flavimaribacter</taxon>
    </lineage>
</organism>
<evidence type="ECO:0000313" key="8">
    <source>
        <dbReference type="Proteomes" id="UP001196509"/>
    </source>
</evidence>
<dbReference type="EMBL" id="JAICBX010000001">
    <property type="protein sequence ID" value="MBW8636243.1"/>
    <property type="molecule type" value="Genomic_DNA"/>
</dbReference>
<protein>
    <submittedName>
        <fullName evidence="7">ABC transporter ATP-binding protein</fullName>
    </submittedName>
</protein>
<dbReference type="InterPro" id="IPR027417">
    <property type="entry name" value="P-loop_NTPase"/>
</dbReference>
<sequence length="240" mass="26450">MLELANISVSYGFISALKDVSLNVDEGEIVALIGSNGAGKSTLINTCAGLVRPGGGEIRLRDRALLKTPSYKRAELGIAVVPENRRLFGEMSVRDNLCLGAFSRSSMGRMPDLKQDIEMVFALFPRLAERQSQRAMTMSGGEQQMLAIGRALMSRPQIILMDEPSIGLAPKIVARIFEVIRQLREQGKTILLAEQNAAASLRIADRAYVLELGRITMQGKASELWEQDKIRKLYLGENKT</sequence>
<evidence type="ECO:0000256" key="3">
    <source>
        <dbReference type="ARBA" id="ARBA00022741"/>
    </source>
</evidence>
<dbReference type="Proteomes" id="UP001196509">
    <property type="component" value="Unassembled WGS sequence"/>
</dbReference>
<dbReference type="SUPFAM" id="SSF52540">
    <property type="entry name" value="P-loop containing nucleoside triphosphate hydrolases"/>
    <property type="match status" value="1"/>
</dbReference>
<dbReference type="PROSITE" id="PS50893">
    <property type="entry name" value="ABC_TRANSPORTER_2"/>
    <property type="match status" value="1"/>
</dbReference>
<dbReference type="GO" id="GO:0005524">
    <property type="term" value="F:ATP binding"/>
    <property type="evidence" value="ECO:0007669"/>
    <property type="project" value="UniProtKB-KW"/>
</dbReference>
<dbReference type="AlphaFoldDB" id="A0AAE2ZGN6"/>
<keyword evidence="8" id="KW-1185">Reference proteome</keyword>
<dbReference type="Pfam" id="PF00005">
    <property type="entry name" value="ABC_tran"/>
    <property type="match status" value="1"/>
</dbReference>
<accession>A0AAE2ZGN6</accession>
<dbReference type="GO" id="GO:0016887">
    <property type="term" value="F:ATP hydrolysis activity"/>
    <property type="evidence" value="ECO:0007669"/>
    <property type="project" value="InterPro"/>
</dbReference>
<evidence type="ECO:0000256" key="1">
    <source>
        <dbReference type="ARBA" id="ARBA00005417"/>
    </source>
</evidence>
<dbReference type="GO" id="GO:0015807">
    <property type="term" value="P:L-amino acid transport"/>
    <property type="evidence" value="ECO:0007669"/>
    <property type="project" value="TreeGrafter"/>
</dbReference>
<keyword evidence="4 7" id="KW-0067">ATP-binding</keyword>
<dbReference type="CDD" id="cd03224">
    <property type="entry name" value="ABC_TM1139_LivF_branched"/>
    <property type="match status" value="1"/>
</dbReference>
<evidence type="ECO:0000259" key="6">
    <source>
        <dbReference type="PROSITE" id="PS50893"/>
    </source>
</evidence>
<dbReference type="InterPro" id="IPR003593">
    <property type="entry name" value="AAA+_ATPase"/>
</dbReference>